<dbReference type="PANTHER" id="PTHR33508">
    <property type="entry name" value="UPF0056 MEMBRANE PROTEIN YHCE"/>
    <property type="match status" value="1"/>
</dbReference>
<feature type="transmembrane region" description="Helical" evidence="7">
    <location>
        <begin position="62"/>
        <end position="89"/>
    </location>
</feature>
<feature type="transmembrane region" description="Helical" evidence="7">
    <location>
        <begin position="37"/>
        <end position="56"/>
    </location>
</feature>
<evidence type="ECO:0000256" key="4">
    <source>
        <dbReference type="ARBA" id="ARBA00022692"/>
    </source>
</evidence>
<reference evidence="8" key="1">
    <citation type="journal article" date="2020" name="mSystems">
        <title>Genome- and Community-Level Interaction Insights into Carbon Utilization and Element Cycling Functions of Hydrothermarchaeota in Hydrothermal Sediment.</title>
        <authorList>
            <person name="Zhou Z."/>
            <person name="Liu Y."/>
            <person name="Xu W."/>
            <person name="Pan J."/>
            <person name="Luo Z.H."/>
            <person name="Li M."/>
        </authorList>
    </citation>
    <scope>NUCLEOTIDE SEQUENCE [LARGE SCALE GENOMIC DNA]</scope>
    <source>
        <strain evidence="8">HyVt-185</strain>
    </source>
</reference>
<keyword evidence="6 7" id="KW-0472">Membrane</keyword>
<dbReference type="PANTHER" id="PTHR33508:SF1">
    <property type="entry name" value="UPF0056 MEMBRANE PROTEIN YHCE"/>
    <property type="match status" value="1"/>
</dbReference>
<evidence type="ECO:0000256" key="5">
    <source>
        <dbReference type="ARBA" id="ARBA00022989"/>
    </source>
</evidence>
<evidence type="ECO:0000313" key="8">
    <source>
        <dbReference type="EMBL" id="HDM35849.1"/>
    </source>
</evidence>
<dbReference type="Pfam" id="PF01914">
    <property type="entry name" value="MarC"/>
    <property type="match status" value="1"/>
</dbReference>
<dbReference type="EMBL" id="DQZR01000045">
    <property type="protein sequence ID" value="HDM35849.1"/>
    <property type="molecule type" value="Genomic_DNA"/>
</dbReference>
<evidence type="ECO:0000256" key="2">
    <source>
        <dbReference type="ARBA" id="ARBA00009784"/>
    </source>
</evidence>
<comment type="similarity">
    <text evidence="2 7">Belongs to the UPF0056 (MarC) family.</text>
</comment>
<name>A0A7C1B6R3_9EURY</name>
<feature type="transmembrane region" description="Helical" evidence="7">
    <location>
        <begin position="101"/>
        <end position="125"/>
    </location>
</feature>
<evidence type="ECO:0000256" key="6">
    <source>
        <dbReference type="ARBA" id="ARBA00023136"/>
    </source>
</evidence>
<keyword evidence="3" id="KW-1003">Cell membrane</keyword>
<evidence type="ECO:0000256" key="3">
    <source>
        <dbReference type="ARBA" id="ARBA00022475"/>
    </source>
</evidence>
<evidence type="ECO:0000256" key="7">
    <source>
        <dbReference type="RuleBase" id="RU362048"/>
    </source>
</evidence>
<proteinExistence type="inferred from homology"/>
<comment type="caution">
    <text evidence="8">The sequence shown here is derived from an EMBL/GenBank/DDBJ whole genome shotgun (WGS) entry which is preliminary data.</text>
</comment>
<comment type="subcellular location">
    <subcellularLocation>
        <location evidence="1 7">Cell membrane</location>
        <topology evidence="1 7">Multi-pass membrane protein</topology>
    </subcellularLocation>
</comment>
<keyword evidence="5 7" id="KW-1133">Transmembrane helix</keyword>
<dbReference type="Proteomes" id="UP000885863">
    <property type="component" value="Unassembled WGS sequence"/>
</dbReference>
<feature type="transmembrane region" description="Helical" evidence="7">
    <location>
        <begin position="169"/>
        <end position="190"/>
    </location>
</feature>
<dbReference type="NCBIfam" id="TIGR00427">
    <property type="entry name" value="NAAT family transporter"/>
    <property type="match status" value="1"/>
</dbReference>
<feature type="transmembrane region" description="Helical" evidence="7">
    <location>
        <begin position="6"/>
        <end position="25"/>
    </location>
</feature>
<keyword evidence="4 7" id="KW-0812">Transmembrane</keyword>
<dbReference type="GO" id="GO:0005886">
    <property type="term" value="C:plasma membrane"/>
    <property type="evidence" value="ECO:0007669"/>
    <property type="project" value="UniProtKB-SubCell"/>
</dbReference>
<dbReference type="InterPro" id="IPR002771">
    <property type="entry name" value="Multi_antbiot-R_MarC"/>
</dbReference>
<accession>A0A7C1B6R3</accession>
<protein>
    <recommendedName>
        <fullName evidence="7">UPF0056 membrane protein</fullName>
    </recommendedName>
</protein>
<dbReference type="AlphaFoldDB" id="A0A7C1B6R3"/>
<evidence type="ECO:0000256" key="1">
    <source>
        <dbReference type="ARBA" id="ARBA00004651"/>
    </source>
</evidence>
<sequence>MFFHALVAVFVIADPFGNLPIFLALTEGLDRATRRKIITKAVFVATITLIVFGLIGEGILDLLGISISSFRIAGGILLLIIALQMLLGIPRPEVEPEEWEGIAVVPMAIPLLSGPGTITSVMIFMSAAATLVERVHVIAAILIAMLGVGAILVNADLFYEIIKKEGSVYITKIMGIILAAIGTEMIIIGIKSVFLPS</sequence>
<gene>
    <name evidence="8" type="ORF">ENG09_01155</name>
</gene>
<feature type="transmembrane region" description="Helical" evidence="7">
    <location>
        <begin position="137"/>
        <end position="157"/>
    </location>
</feature>
<organism evidence="8">
    <name type="scientific">Candidatus Syntropharchaeum butanivorans</name>
    <dbReference type="NCBI Taxonomy" id="1839936"/>
    <lineage>
        <taxon>Archaea</taxon>
        <taxon>Methanobacteriati</taxon>
        <taxon>Methanobacteriota</taxon>
        <taxon>Stenosarchaea group</taxon>
        <taxon>Methanomicrobia</taxon>
        <taxon>Methanosarcinales</taxon>
        <taxon>ANME-2 cluster</taxon>
        <taxon>Candidatus Syntropharchaeum</taxon>
    </lineage>
</organism>